<dbReference type="Proteomes" id="UP000447873">
    <property type="component" value="Unassembled WGS sequence"/>
</dbReference>
<feature type="coiled-coil region" evidence="1">
    <location>
        <begin position="90"/>
        <end position="191"/>
    </location>
</feature>
<evidence type="ECO:0000313" key="4">
    <source>
        <dbReference type="EMBL" id="KAE9985996.1"/>
    </source>
</evidence>
<feature type="compositionally biased region" description="Polar residues" evidence="2">
    <location>
        <begin position="1"/>
        <end position="13"/>
    </location>
</feature>
<accession>A0A8H3VCG8</accession>
<name>A0A8H3VCG8_VENIN</name>
<comment type="caution">
    <text evidence="4">The sequence shown here is derived from an EMBL/GenBank/DDBJ whole genome shotgun (WGS) entry which is preliminary data.</text>
</comment>
<evidence type="ECO:0000256" key="1">
    <source>
        <dbReference type="SAM" id="Coils"/>
    </source>
</evidence>
<protein>
    <submittedName>
        <fullName evidence="4">Uncharacterized protein</fullName>
    </submittedName>
</protein>
<evidence type="ECO:0000313" key="3">
    <source>
        <dbReference type="EMBL" id="KAE9968848.1"/>
    </source>
</evidence>
<organism evidence="4 6">
    <name type="scientific">Venturia inaequalis</name>
    <name type="common">Apple scab fungus</name>
    <dbReference type="NCBI Taxonomy" id="5025"/>
    <lineage>
        <taxon>Eukaryota</taxon>
        <taxon>Fungi</taxon>
        <taxon>Dikarya</taxon>
        <taxon>Ascomycota</taxon>
        <taxon>Pezizomycotina</taxon>
        <taxon>Dothideomycetes</taxon>
        <taxon>Pleosporomycetidae</taxon>
        <taxon>Venturiales</taxon>
        <taxon>Venturiaceae</taxon>
        <taxon>Venturia</taxon>
    </lineage>
</organism>
<dbReference type="AlphaFoldDB" id="A0A8H3VCG8"/>
<dbReference type="Proteomes" id="UP000490939">
    <property type="component" value="Unassembled WGS sequence"/>
</dbReference>
<sequence>MSAASSRNRQKATTKVDRMMVASSKQSDHDGEPSRKRRRVSLQPIEHVEAKLDSPTTAPARPSIKTAAPAEAPAQADTAKTIQSDIETFARTLSAKVQRIEAEKQELVTKNNDLEKKVQELESQRKELELRKEETQAKLSKQKGARQKLPILIPEIETNLSERNKELEERNKEMSARLTEQQNELEEAQAFVFNMDNNATWAPIIQDSDIGEQLKKLETNVRKFCENHAEPWRHGAQAKYRYPVPKPIAKELWLRPIDGSPEGLTDKVLNKTEPWLILSAWMNSFFYWKIFANPFFFMNQLLMDLDKGKGPNTGFSHDLLMLFQELNKNGTTDHLRLRSDMIRSLFPRGESDEAEKMRGRTLTAVQNACHILAKEFLYGPAEKVMQLPLSNKKTGAFCELINKFGILSLELSIQRSQICIKRKVSLPLQFEYLHPDLEPNQLHEGELVEDPHGLDNWDIMLVTCPGLVLVGSSDGTDYEAIRVVKKAVVWMGEV</sequence>
<feature type="region of interest" description="Disordered" evidence="2">
    <location>
        <begin position="1"/>
        <end position="79"/>
    </location>
</feature>
<dbReference type="EMBL" id="WNWR01000267">
    <property type="protein sequence ID" value="KAE9985996.1"/>
    <property type="molecule type" value="Genomic_DNA"/>
</dbReference>
<feature type="compositionally biased region" description="Low complexity" evidence="2">
    <location>
        <begin position="66"/>
        <end position="79"/>
    </location>
</feature>
<reference evidence="4 6" key="1">
    <citation type="submission" date="2019-07" db="EMBL/GenBank/DDBJ databases">
        <title>Venturia inaequalis Genome Resource.</title>
        <authorList>
            <person name="Lichtner F.J."/>
        </authorList>
    </citation>
    <scope>NUCLEOTIDE SEQUENCE [LARGE SCALE GENOMIC DNA]</scope>
    <source>
        <strain evidence="3 5">120213</strain>
        <strain evidence="4 6">DMI_063113</strain>
    </source>
</reference>
<evidence type="ECO:0000313" key="5">
    <source>
        <dbReference type="Proteomes" id="UP000447873"/>
    </source>
</evidence>
<proteinExistence type="predicted"/>
<dbReference type="OrthoDB" id="4156714at2759"/>
<evidence type="ECO:0000256" key="2">
    <source>
        <dbReference type="SAM" id="MobiDB-lite"/>
    </source>
</evidence>
<dbReference type="EMBL" id="WNWS01000389">
    <property type="protein sequence ID" value="KAE9968848.1"/>
    <property type="molecule type" value="Genomic_DNA"/>
</dbReference>
<gene>
    <name evidence="4" type="ORF">EG327_004480</name>
    <name evidence="3" type="ORF">EG328_007200</name>
</gene>
<keyword evidence="6" id="KW-1185">Reference proteome</keyword>
<keyword evidence="1" id="KW-0175">Coiled coil</keyword>
<evidence type="ECO:0000313" key="6">
    <source>
        <dbReference type="Proteomes" id="UP000490939"/>
    </source>
</evidence>